<dbReference type="InterPro" id="IPR008906">
    <property type="entry name" value="HATC_C_dom"/>
</dbReference>
<dbReference type="AlphaFoldDB" id="A0A388LE61"/>
<comment type="caution">
    <text evidence="4">The sequence shown here is derived from an EMBL/GenBank/DDBJ whole genome shotgun (WGS) entry which is preliminary data.</text>
</comment>
<dbReference type="PANTHER" id="PTHR32166">
    <property type="entry name" value="OSJNBA0013A04.12 PROTEIN"/>
    <property type="match status" value="1"/>
</dbReference>
<name>A0A388LE61_CHABU</name>
<dbReference type="Proteomes" id="UP000265515">
    <property type="component" value="Unassembled WGS sequence"/>
</dbReference>
<feature type="compositionally biased region" description="Acidic residues" evidence="1">
    <location>
        <begin position="767"/>
        <end position="780"/>
    </location>
</feature>
<dbReference type="Gramene" id="GBG80502">
    <property type="protein sequence ID" value="GBG80502"/>
    <property type="gene ID" value="CBR_g30963"/>
</dbReference>
<organism evidence="4 5">
    <name type="scientific">Chara braunii</name>
    <name type="common">Braun's stonewort</name>
    <dbReference type="NCBI Taxonomy" id="69332"/>
    <lineage>
        <taxon>Eukaryota</taxon>
        <taxon>Viridiplantae</taxon>
        <taxon>Streptophyta</taxon>
        <taxon>Charophyceae</taxon>
        <taxon>Charales</taxon>
        <taxon>Characeae</taxon>
        <taxon>Chara</taxon>
    </lineage>
</organism>
<protein>
    <submittedName>
        <fullName evidence="4">Uncharacterized protein</fullName>
    </submittedName>
</protein>
<evidence type="ECO:0000256" key="1">
    <source>
        <dbReference type="SAM" id="MobiDB-lite"/>
    </source>
</evidence>
<dbReference type="EMBL" id="BFEA01000348">
    <property type="protein sequence ID" value="GBG80502.1"/>
    <property type="molecule type" value="Genomic_DNA"/>
</dbReference>
<accession>A0A388LE61</accession>
<keyword evidence="5" id="KW-1185">Reference proteome</keyword>
<feature type="compositionally biased region" description="Acidic residues" evidence="1">
    <location>
        <begin position="703"/>
        <end position="716"/>
    </location>
</feature>
<dbReference type="GO" id="GO:0046983">
    <property type="term" value="F:protein dimerization activity"/>
    <property type="evidence" value="ECO:0007669"/>
    <property type="project" value="InterPro"/>
</dbReference>
<evidence type="ECO:0000259" key="3">
    <source>
        <dbReference type="Pfam" id="PF05699"/>
    </source>
</evidence>
<feature type="compositionally biased region" description="Basic and acidic residues" evidence="1">
    <location>
        <begin position="1"/>
        <end position="12"/>
    </location>
</feature>
<gene>
    <name evidence="4" type="ORF">CBR_g30963</name>
</gene>
<dbReference type="PANTHER" id="PTHR32166:SF123">
    <property type="entry name" value="BED-TYPE DOMAIN-CONTAINING PROTEIN"/>
    <property type="match status" value="1"/>
</dbReference>
<feature type="compositionally biased region" description="Basic and acidic residues" evidence="1">
    <location>
        <begin position="717"/>
        <end position="730"/>
    </location>
</feature>
<evidence type="ECO:0000313" key="5">
    <source>
        <dbReference type="Proteomes" id="UP000265515"/>
    </source>
</evidence>
<dbReference type="InterPro" id="IPR007021">
    <property type="entry name" value="DUF659"/>
</dbReference>
<evidence type="ECO:0000259" key="2">
    <source>
        <dbReference type="Pfam" id="PF04937"/>
    </source>
</evidence>
<reference evidence="4 5" key="1">
    <citation type="journal article" date="2018" name="Cell">
        <title>The Chara Genome: Secondary Complexity and Implications for Plant Terrestrialization.</title>
        <authorList>
            <person name="Nishiyama T."/>
            <person name="Sakayama H."/>
            <person name="Vries J.D."/>
            <person name="Buschmann H."/>
            <person name="Saint-Marcoux D."/>
            <person name="Ullrich K.K."/>
            <person name="Haas F.B."/>
            <person name="Vanderstraeten L."/>
            <person name="Becker D."/>
            <person name="Lang D."/>
            <person name="Vosolsobe S."/>
            <person name="Rombauts S."/>
            <person name="Wilhelmsson P.K.I."/>
            <person name="Janitza P."/>
            <person name="Kern R."/>
            <person name="Heyl A."/>
            <person name="Rumpler F."/>
            <person name="Villalobos L.I.A.C."/>
            <person name="Clay J.M."/>
            <person name="Skokan R."/>
            <person name="Toyoda A."/>
            <person name="Suzuki Y."/>
            <person name="Kagoshima H."/>
            <person name="Schijlen E."/>
            <person name="Tajeshwar N."/>
            <person name="Catarino B."/>
            <person name="Hetherington A.J."/>
            <person name="Saltykova A."/>
            <person name="Bonnot C."/>
            <person name="Breuninger H."/>
            <person name="Symeonidi A."/>
            <person name="Radhakrishnan G.V."/>
            <person name="Van Nieuwerburgh F."/>
            <person name="Deforce D."/>
            <person name="Chang C."/>
            <person name="Karol K.G."/>
            <person name="Hedrich R."/>
            <person name="Ulvskov P."/>
            <person name="Glockner G."/>
            <person name="Delwiche C.F."/>
            <person name="Petrasek J."/>
            <person name="Van de Peer Y."/>
            <person name="Friml J."/>
            <person name="Beilby M."/>
            <person name="Dolan L."/>
            <person name="Kohara Y."/>
            <person name="Sugano S."/>
            <person name="Fujiyama A."/>
            <person name="Delaux P.-M."/>
            <person name="Quint M."/>
            <person name="TheiBen G."/>
            <person name="Hagemann M."/>
            <person name="Harholt J."/>
            <person name="Dunand C."/>
            <person name="Zachgo S."/>
            <person name="Langdale J."/>
            <person name="Maumus F."/>
            <person name="Straeten D.V.D."/>
            <person name="Gould S.B."/>
            <person name="Rensing S.A."/>
        </authorList>
    </citation>
    <scope>NUCLEOTIDE SEQUENCE [LARGE SCALE GENOMIC DNA]</scope>
    <source>
        <strain evidence="4 5">S276</strain>
    </source>
</reference>
<feature type="compositionally biased region" description="Basic and acidic residues" evidence="1">
    <location>
        <begin position="781"/>
        <end position="794"/>
    </location>
</feature>
<dbReference type="Pfam" id="PF05699">
    <property type="entry name" value="Dimer_Tnp_hAT"/>
    <property type="match status" value="1"/>
</dbReference>
<dbReference type="SUPFAM" id="SSF53098">
    <property type="entry name" value="Ribonuclease H-like"/>
    <property type="match status" value="1"/>
</dbReference>
<feature type="region of interest" description="Disordered" evidence="1">
    <location>
        <begin position="1"/>
        <end position="107"/>
    </location>
</feature>
<feature type="compositionally biased region" description="Basic and acidic residues" evidence="1">
    <location>
        <begin position="25"/>
        <end position="38"/>
    </location>
</feature>
<proteinExistence type="predicted"/>
<dbReference type="Pfam" id="PF04937">
    <property type="entry name" value="DUF659"/>
    <property type="match status" value="1"/>
</dbReference>
<feature type="domain" description="HAT C-terminal dimerisation" evidence="3">
    <location>
        <begin position="550"/>
        <end position="611"/>
    </location>
</feature>
<feature type="region of interest" description="Disordered" evidence="1">
    <location>
        <begin position="703"/>
        <end position="808"/>
    </location>
</feature>
<feature type="domain" description="DUF659" evidence="2">
    <location>
        <begin position="178"/>
        <end position="335"/>
    </location>
</feature>
<sequence>MEYRGIPNRREVGVGCVAEDEVQDVLDREGANVEGGERADEDDEAGAGVGSASRGPEGEGEEGGDDDDDVQELGASLQGGGLKGGRATQQTRPRATMDSRGKRRANTAPAACILDPKRLKLVRLDELYDPAWQSTFHHLFLQWWYIGGIPFERAKMDEYRVLTKHMHKMPKGMKPSLPQFKRIAGSDIEEECAHIVDKIRDIREQMRHTGATILTDGRKSLNSEPIVNFLAAGQSSAFLFTTVCREEVDAETADVVLQRWKKVFEKFGANKINVICTDSASVYVAAGRALHDDPDPDIRRIPWLPCSVHCCNLMLSDMVKDKTWPTWAIELLTRARAVVRFIRSHGSALVLFRIYSARTDRETRAGHGGGTRVKARRGRELLYPSQTRFASMYIMMERLRHLRVPLEAMTLERDWARLPWERNLLAQAGWVRTQVRCGLFWEEMDDLIDVFTPVMQLLRMLDQGGLVISCIFRWVTQLAEEILKLDNQQKKVAEMTLEYIYTQMGFDWRGERYRLVRQQLYDFHARGPRYDWGGDARTADKDTCEGPDETQVIADWWVLHGGCAPELCTIATRRMYTWVCASPAERNWALHERIHEKRRNRLEFKNLTDMVEMCANKKLLTCRQRRRVLFLPWGDLEEGLDDVPEPRRSGTLPSGTLTDEEIKHRARKMQRALTVRQPPSAQTVFGHRAAHIQLYDEEIEYEPPMDPQATDEMEAEAEMRSWDRHSHCEPARLSPPLTRGKTVAARGCKQSQVARSSSEDNRGNDGDVADDEDSDDEYMVDGEHPDPADEHGFDGGDDGGPCDDRAGGACLVTPGPGAVGGRVGSVQGFGLDVPQGSIPSAIFRTTSTLEVHPLQIPGTAGCDTTGAKEIGCTMEEVTAARLAAECAHGRYADAADGGVLHAGGHEVDRADGDEEDTRIGSGDTPGHGDTRLPTGDEGDGGEDVAMADAGGLLGCDRTELEGQADRVLVGVAGMEDVVADHIEDGPVTMDDVVAPRIEEDRQVDGAVVAAPVEAHVPTMSPLERHTVGIDPMMGRSRHILKRFWNVVPSFAFVVVNPPAPSGVSGHIGRSMEMADLFEQSTCQRVIEAGGVSWGAGSVAAGTRPACAGAVSGRGGESGGSIVGGGGGRIVVGGQSCLSGRSVGGGEAFAAVATAGGRGHVQGSPSPSSK</sequence>
<feature type="region of interest" description="Disordered" evidence="1">
    <location>
        <begin position="902"/>
        <end position="940"/>
    </location>
</feature>
<dbReference type="InterPro" id="IPR012337">
    <property type="entry name" value="RNaseH-like_sf"/>
</dbReference>
<feature type="compositionally biased region" description="Acidic residues" evidence="1">
    <location>
        <begin position="58"/>
        <end position="71"/>
    </location>
</feature>
<evidence type="ECO:0000313" key="4">
    <source>
        <dbReference type="EMBL" id="GBG80502.1"/>
    </source>
</evidence>